<dbReference type="EMBL" id="AP028917">
    <property type="protein sequence ID" value="BES98792.1"/>
    <property type="molecule type" value="Genomic_DNA"/>
</dbReference>
<dbReference type="Proteomes" id="UP001307889">
    <property type="component" value="Chromosome 9"/>
</dbReference>
<organism evidence="2 3">
    <name type="scientific">Nesidiocoris tenuis</name>
    <dbReference type="NCBI Taxonomy" id="355587"/>
    <lineage>
        <taxon>Eukaryota</taxon>
        <taxon>Metazoa</taxon>
        <taxon>Ecdysozoa</taxon>
        <taxon>Arthropoda</taxon>
        <taxon>Hexapoda</taxon>
        <taxon>Insecta</taxon>
        <taxon>Pterygota</taxon>
        <taxon>Neoptera</taxon>
        <taxon>Paraneoptera</taxon>
        <taxon>Hemiptera</taxon>
        <taxon>Heteroptera</taxon>
        <taxon>Panheteroptera</taxon>
        <taxon>Cimicomorpha</taxon>
        <taxon>Miridae</taxon>
        <taxon>Dicyphina</taxon>
        <taxon>Nesidiocoris</taxon>
    </lineage>
</organism>
<accession>A0ABN7B5A4</accession>
<evidence type="ECO:0000313" key="3">
    <source>
        <dbReference type="Proteomes" id="UP001307889"/>
    </source>
</evidence>
<evidence type="ECO:0000313" key="2">
    <source>
        <dbReference type="EMBL" id="BES98792.1"/>
    </source>
</evidence>
<sequence>MKLFGGQFIVSHQILQRRKNRATNFAARTFLIFTAPGIPSNFFCGRILLEKPRKSAKYEFEKGTDARGAVRSSRDPTLSRRDGNANSPIGIGDASEGGGHSTLHLTKDSLNMRQGRKEYVEQLVVPRRVSTWLGRAGKKWKCHERSGRNPAVY</sequence>
<evidence type="ECO:0000256" key="1">
    <source>
        <dbReference type="SAM" id="MobiDB-lite"/>
    </source>
</evidence>
<name>A0ABN7B5A4_9HEMI</name>
<feature type="compositionally biased region" description="Basic and acidic residues" evidence="1">
    <location>
        <begin position="72"/>
        <end position="83"/>
    </location>
</feature>
<reference evidence="2 3" key="1">
    <citation type="submission" date="2023-09" db="EMBL/GenBank/DDBJ databases">
        <title>Nesidiocoris tenuis whole genome shotgun sequence.</title>
        <authorList>
            <person name="Shibata T."/>
            <person name="Shimoda M."/>
            <person name="Kobayashi T."/>
            <person name="Uehara T."/>
        </authorList>
    </citation>
    <scope>NUCLEOTIDE SEQUENCE [LARGE SCALE GENOMIC DNA]</scope>
    <source>
        <strain evidence="2 3">Japan</strain>
    </source>
</reference>
<keyword evidence="3" id="KW-1185">Reference proteome</keyword>
<feature type="region of interest" description="Disordered" evidence="1">
    <location>
        <begin position="60"/>
        <end position="104"/>
    </location>
</feature>
<gene>
    <name evidence="2" type="ORF">NTJ_11607</name>
</gene>
<proteinExistence type="predicted"/>
<protein>
    <submittedName>
        <fullName evidence="2">Uncharacterized protein</fullName>
    </submittedName>
</protein>